<evidence type="ECO:0000256" key="3">
    <source>
        <dbReference type="ARBA" id="ARBA00022692"/>
    </source>
</evidence>
<dbReference type="PANTHER" id="PTHR43124">
    <property type="entry name" value="PURINE EFFLUX PUMP PBUE"/>
    <property type="match status" value="1"/>
</dbReference>
<dbReference type="STRING" id="35128.B8LCK4"/>
<dbReference type="GO" id="GO:0022857">
    <property type="term" value="F:transmembrane transporter activity"/>
    <property type="evidence" value="ECO:0000318"/>
    <property type="project" value="GO_Central"/>
</dbReference>
<dbReference type="AlphaFoldDB" id="B8LCK4"/>
<comment type="subcellular location">
    <subcellularLocation>
        <location evidence="1">Cell membrane</location>
        <topology evidence="1">Multi-pass membrane protein</topology>
    </subcellularLocation>
</comment>
<proteinExistence type="predicted"/>
<gene>
    <name evidence="8" type="ORF">THAPSDRAFT_264371</name>
</gene>
<feature type="non-terminal residue" evidence="8">
    <location>
        <position position="381"/>
    </location>
</feature>
<organism evidence="8 9">
    <name type="scientific">Thalassiosira pseudonana</name>
    <name type="common">Marine diatom</name>
    <name type="synonym">Cyclotella nana</name>
    <dbReference type="NCBI Taxonomy" id="35128"/>
    <lineage>
        <taxon>Eukaryota</taxon>
        <taxon>Sar</taxon>
        <taxon>Stramenopiles</taxon>
        <taxon>Ochrophyta</taxon>
        <taxon>Bacillariophyta</taxon>
        <taxon>Coscinodiscophyceae</taxon>
        <taxon>Thalassiosirophycidae</taxon>
        <taxon>Thalassiosirales</taxon>
        <taxon>Thalassiosiraceae</taxon>
        <taxon>Thalassiosira</taxon>
    </lineage>
</organism>
<dbReference type="InterPro" id="IPR011701">
    <property type="entry name" value="MFS"/>
</dbReference>
<evidence type="ECO:0000256" key="6">
    <source>
        <dbReference type="SAM" id="Phobius"/>
    </source>
</evidence>
<sequence length="381" mass="39668">MLLVGSSVGVISPIMPFVATKLQLSSSQYGIVVSSFALSKMLGNVPSAILVERHGRKPYLVHSLWLVGFGVMGLGLSNDWIQLSACRMTIGLGVAALTTASTLTVADVSTPLSRASTFSPVMSAFAAGTALGPALGGILCDEYGIRDTFLMVGASYGVLALWNNVSLKETGKNEWWESGDGLPWREEEEDKLNGTGRAVKSSKKEVTTTISQAVKNTTQEWSNLMKDPKVSPIVVMNGFYLCAISGTQMTLLPLLLTGGGGATAGAAGAATGMALTATAMGQIYMWMSAVQVIGNPAAGRFADRKGKETAIIAGGVLTSAAMATVPVICAYGLMVGDFVALDVNDVNWPLLAATLGVWSLGSTLLATSHVSDKCERCSEGV</sequence>
<evidence type="ECO:0000256" key="5">
    <source>
        <dbReference type="ARBA" id="ARBA00023136"/>
    </source>
</evidence>
<dbReference type="GO" id="GO:0005886">
    <property type="term" value="C:plasma membrane"/>
    <property type="evidence" value="ECO:0000318"/>
    <property type="project" value="GO_Central"/>
</dbReference>
<feature type="domain" description="Major facilitator superfamily (MFS) profile" evidence="7">
    <location>
        <begin position="1"/>
        <end position="381"/>
    </location>
</feature>
<dbReference type="GeneID" id="7442521"/>
<feature type="transmembrane region" description="Helical" evidence="6">
    <location>
        <begin position="346"/>
        <end position="366"/>
    </location>
</feature>
<keyword evidence="4 6" id="KW-1133">Transmembrane helix</keyword>
<dbReference type="Gene3D" id="1.20.1250.20">
    <property type="entry name" value="MFS general substrate transporter like domains"/>
    <property type="match status" value="1"/>
</dbReference>
<dbReference type="Pfam" id="PF07690">
    <property type="entry name" value="MFS_1"/>
    <property type="match status" value="1"/>
</dbReference>
<keyword evidence="2" id="KW-1003">Cell membrane</keyword>
<evidence type="ECO:0000256" key="4">
    <source>
        <dbReference type="ARBA" id="ARBA00022989"/>
    </source>
</evidence>
<evidence type="ECO:0000313" key="8">
    <source>
        <dbReference type="EMBL" id="EED87000.1"/>
    </source>
</evidence>
<feature type="transmembrane region" description="Helical" evidence="6">
    <location>
        <begin position="310"/>
        <end position="334"/>
    </location>
</feature>
<evidence type="ECO:0000259" key="7">
    <source>
        <dbReference type="PROSITE" id="PS50850"/>
    </source>
</evidence>
<evidence type="ECO:0000256" key="1">
    <source>
        <dbReference type="ARBA" id="ARBA00004651"/>
    </source>
</evidence>
<dbReference type="PaxDb" id="35128-Thaps264371"/>
<reference evidence="8 9" key="1">
    <citation type="journal article" date="2004" name="Science">
        <title>The genome of the diatom Thalassiosira pseudonana: ecology, evolution, and metabolism.</title>
        <authorList>
            <person name="Armbrust E.V."/>
            <person name="Berges J.A."/>
            <person name="Bowler C."/>
            <person name="Green B.R."/>
            <person name="Martinez D."/>
            <person name="Putnam N.H."/>
            <person name="Zhou S."/>
            <person name="Allen A.E."/>
            <person name="Apt K.E."/>
            <person name="Bechner M."/>
            <person name="Brzezinski M.A."/>
            <person name="Chaal B.K."/>
            <person name="Chiovitti A."/>
            <person name="Davis A.K."/>
            <person name="Demarest M.S."/>
            <person name="Detter J.C."/>
            <person name="Glavina T."/>
            <person name="Goodstein D."/>
            <person name="Hadi M.Z."/>
            <person name="Hellsten U."/>
            <person name="Hildebrand M."/>
            <person name="Jenkins B.D."/>
            <person name="Jurka J."/>
            <person name="Kapitonov V.V."/>
            <person name="Kroger N."/>
            <person name="Lau W.W."/>
            <person name="Lane T.W."/>
            <person name="Larimer F.W."/>
            <person name="Lippmeier J.C."/>
            <person name="Lucas S."/>
            <person name="Medina M."/>
            <person name="Montsant A."/>
            <person name="Obornik M."/>
            <person name="Parker M.S."/>
            <person name="Palenik B."/>
            <person name="Pazour G.J."/>
            <person name="Richardson P.M."/>
            <person name="Rynearson T.A."/>
            <person name="Saito M.A."/>
            <person name="Schwartz D.C."/>
            <person name="Thamatrakoln K."/>
            <person name="Valentin K."/>
            <person name="Vardi A."/>
            <person name="Wilkerson F.P."/>
            <person name="Rokhsar D.S."/>
        </authorList>
    </citation>
    <scope>NUCLEOTIDE SEQUENCE [LARGE SCALE GENOMIC DNA]</scope>
    <source>
        <strain evidence="8 9">CCMP1335</strain>
    </source>
</reference>
<reference evidence="8 9" key="2">
    <citation type="journal article" date="2008" name="Nature">
        <title>The Phaeodactylum genome reveals the evolutionary history of diatom genomes.</title>
        <authorList>
            <person name="Bowler C."/>
            <person name="Allen A.E."/>
            <person name="Badger J.H."/>
            <person name="Grimwood J."/>
            <person name="Jabbari K."/>
            <person name="Kuo A."/>
            <person name="Maheswari U."/>
            <person name="Martens C."/>
            <person name="Maumus F."/>
            <person name="Otillar R.P."/>
            <person name="Rayko E."/>
            <person name="Salamov A."/>
            <person name="Vandepoele K."/>
            <person name="Beszteri B."/>
            <person name="Gruber A."/>
            <person name="Heijde M."/>
            <person name="Katinka M."/>
            <person name="Mock T."/>
            <person name="Valentin K."/>
            <person name="Verret F."/>
            <person name="Berges J.A."/>
            <person name="Brownlee C."/>
            <person name="Cadoret J.P."/>
            <person name="Chiovitti A."/>
            <person name="Choi C.J."/>
            <person name="Coesel S."/>
            <person name="De Martino A."/>
            <person name="Detter J.C."/>
            <person name="Durkin C."/>
            <person name="Falciatore A."/>
            <person name="Fournet J."/>
            <person name="Haruta M."/>
            <person name="Huysman M.J."/>
            <person name="Jenkins B.D."/>
            <person name="Jiroutova K."/>
            <person name="Jorgensen R.E."/>
            <person name="Joubert Y."/>
            <person name="Kaplan A."/>
            <person name="Kroger N."/>
            <person name="Kroth P.G."/>
            <person name="La Roche J."/>
            <person name="Lindquist E."/>
            <person name="Lommer M."/>
            <person name="Martin-Jezequel V."/>
            <person name="Lopez P.J."/>
            <person name="Lucas S."/>
            <person name="Mangogna M."/>
            <person name="McGinnis K."/>
            <person name="Medlin L.K."/>
            <person name="Montsant A."/>
            <person name="Oudot-Le Secq M.P."/>
            <person name="Napoli C."/>
            <person name="Obornik M."/>
            <person name="Parker M.S."/>
            <person name="Petit J.L."/>
            <person name="Porcel B.M."/>
            <person name="Poulsen N."/>
            <person name="Robison M."/>
            <person name="Rychlewski L."/>
            <person name="Rynearson T.A."/>
            <person name="Schmutz J."/>
            <person name="Shapiro H."/>
            <person name="Siaut M."/>
            <person name="Stanley M."/>
            <person name="Sussman M.R."/>
            <person name="Taylor A.R."/>
            <person name="Vardi A."/>
            <person name="von Dassow P."/>
            <person name="Vyverman W."/>
            <person name="Willis A."/>
            <person name="Wyrwicz L.S."/>
            <person name="Rokhsar D.S."/>
            <person name="Weissenbach J."/>
            <person name="Armbrust E.V."/>
            <person name="Green B.R."/>
            <person name="Van de Peer Y."/>
            <person name="Grigoriev I.V."/>
        </authorList>
    </citation>
    <scope>NUCLEOTIDE SEQUENCE [LARGE SCALE GENOMIC DNA]</scope>
    <source>
        <strain evidence="8 9">CCMP1335</strain>
    </source>
</reference>
<evidence type="ECO:0000313" key="9">
    <source>
        <dbReference type="Proteomes" id="UP000001449"/>
    </source>
</evidence>
<dbReference type="RefSeq" id="XP_002296799.1">
    <property type="nucleotide sequence ID" value="XM_002296763.1"/>
</dbReference>
<dbReference type="PROSITE" id="PS50850">
    <property type="entry name" value="MFS"/>
    <property type="match status" value="1"/>
</dbReference>
<keyword evidence="5 6" id="KW-0472">Membrane</keyword>
<keyword evidence="3 6" id="KW-0812">Transmembrane</keyword>
<feature type="transmembrane region" description="Helical" evidence="6">
    <location>
        <begin position="234"/>
        <end position="256"/>
    </location>
</feature>
<feature type="transmembrane region" description="Helical" evidence="6">
    <location>
        <begin position="88"/>
        <end position="106"/>
    </location>
</feature>
<dbReference type="HOGENOM" id="CLU_726650_0_0_1"/>
<dbReference type="OMA" id="WIQLSAC"/>
<dbReference type="KEGG" id="tps:THAPSDRAFT_264371"/>
<dbReference type="EMBL" id="DS999417">
    <property type="protein sequence ID" value="EED87000.1"/>
    <property type="molecule type" value="Genomic_DNA"/>
</dbReference>
<evidence type="ECO:0000256" key="2">
    <source>
        <dbReference type="ARBA" id="ARBA00022475"/>
    </source>
</evidence>
<protein>
    <submittedName>
        <fullName evidence="8">Transporter belonging to the MFS superfamily</fullName>
    </submittedName>
</protein>
<feature type="transmembrane region" description="Helical" evidence="6">
    <location>
        <begin position="58"/>
        <end position="76"/>
    </location>
</feature>
<dbReference type="PANTHER" id="PTHR43124:SF3">
    <property type="entry name" value="CHLORAMPHENICOL EFFLUX PUMP RV0191"/>
    <property type="match status" value="1"/>
</dbReference>
<name>B8LCK4_THAPS</name>
<dbReference type="SUPFAM" id="SSF103473">
    <property type="entry name" value="MFS general substrate transporter"/>
    <property type="match status" value="1"/>
</dbReference>
<dbReference type="InterPro" id="IPR050189">
    <property type="entry name" value="MFS_Efflux_Transporters"/>
</dbReference>
<dbReference type="Proteomes" id="UP000001449">
    <property type="component" value="Chromosome 16"/>
</dbReference>
<keyword evidence="9" id="KW-1185">Reference proteome</keyword>
<dbReference type="InParanoid" id="B8LCK4"/>
<dbReference type="GO" id="GO:0055085">
    <property type="term" value="P:transmembrane transport"/>
    <property type="evidence" value="ECO:0000318"/>
    <property type="project" value="GO_Central"/>
</dbReference>
<dbReference type="eggNOG" id="ENOG502S4IK">
    <property type="taxonomic scope" value="Eukaryota"/>
</dbReference>
<feature type="transmembrane region" description="Helical" evidence="6">
    <location>
        <begin position="262"/>
        <end position="289"/>
    </location>
</feature>
<feature type="transmembrane region" description="Helical" evidence="6">
    <location>
        <begin position="118"/>
        <end position="139"/>
    </location>
</feature>
<dbReference type="InterPro" id="IPR020846">
    <property type="entry name" value="MFS_dom"/>
</dbReference>
<accession>B8LCK4</accession>
<dbReference type="InterPro" id="IPR036259">
    <property type="entry name" value="MFS_trans_sf"/>
</dbReference>